<comment type="caution">
    <text evidence="2">The sequence shown here is derived from an EMBL/GenBank/DDBJ whole genome shotgun (WGS) entry which is preliminary data.</text>
</comment>
<gene>
    <name evidence="2" type="ORF">ABFW12_12870</name>
</gene>
<accession>A0ABV3VCJ2</accession>
<dbReference type="CDD" id="cd11614">
    <property type="entry name" value="SAF_CpaB_FlgA_like"/>
    <property type="match status" value="1"/>
</dbReference>
<keyword evidence="3" id="KW-1185">Reference proteome</keyword>
<dbReference type="SMART" id="SM00858">
    <property type="entry name" value="SAF"/>
    <property type="match status" value="1"/>
</dbReference>
<dbReference type="InterPro" id="IPR013974">
    <property type="entry name" value="SAF"/>
</dbReference>
<dbReference type="Proteomes" id="UP001558474">
    <property type="component" value="Unassembled WGS sequence"/>
</dbReference>
<reference evidence="2 3" key="1">
    <citation type="submission" date="2024-04" db="EMBL/GenBank/DDBJ databases">
        <title>Genomic Markers of Mycobacteria.</title>
        <authorList>
            <person name="Soliman M.S."/>
            <person name="Elkholy A."/>
            <person name="Soliman N.S."/>
            <person name="Abbas A."/>
            <person name="Khayrat S."/>
            <person name="Shawky S."/>
        </authorList>
    </citation>
    <scope>NUCLEOTIDE SEQUENCE [LARGE SCALE GENOMIC DNA]</scope>
    <source>
        <strain evidence="2 3">Egy-CU-AM5</strain>
    </source>
</reference>
<dbReference type="EMBL" id="JBDLOU010000023">
    <property type="protein sequence ID" value="MEX3739126.1"/>
    <property type="molecule type" value="Genomic_DNA"/>
</dbReference>
<evidence type="ECO:0000313" key="3">
    <source>
        <dbReference type="Proteomes" id="UP001558474"/>
    </source>
</evidence>
<proteinExistence type="predicted"/>
<feature type="domain" description="SAF" evidence="1">
    <location>
        <begin position="52"/>
        <end position="114"/>
    </location>
</feature>
<sequence length="219" mass="22691">MAESLNLPPWRRLTAVRPDWTRTVAARRAAAAGLVVLAAVTALRSDPHGEYTEIAVATHDLSPGVALTAADVRLERRSTATLPDGAQREVAPVIGATLTAPARRGEVLTDVRLLGSRLAESAAGPDARIVPIKLTDSALLDLTRAGDVVDVLTVTGDQDDKQPARPIVVASGAVVVLVSEKPRGAGVGSDRVALVALPARPANEVAAISLVQAVTLTIH</sequence>
<evidence type="ECO:0000313" key="2">
    <source>
        <dbReference type="EMBL" id="MEX3739126.1"/>
    </source>
</evidence>
<name>A0ABV3VCJ2_9MYCO</name>
<organism evidence="2 3">
    <name type="scientific">Mycolicibacterium porcinum</name>
    <dbReference type="NCBI Taxonomy" id="39693"/>
    <lineage>
        <taxon>Bacteria</taxon>
        <taxon>Bacillati</taxon>
        <taxon>Actinomycetota</taxon>
        <taxon>Actinomycetes</taxon>
        <taxon>Mycobacteriales</taxon>
        <taxon>Mycobacteriaceae</taxon>
        <taxon>Mycolicibacterium</taxon>
    </lineage>
</organism>
<dbReference type="Pfam" id="PF08666">
    <property type="entry name" value="SAF"/>
    <property type="match status" value="1"/>
</dbReference>
<dbReference type="RefSeq" id="WP_368573089.1">
    <property type="nucleotide sequence ID" value="NZ_JBDLOU010000023.1"/>
</dbReference>
<protein>
    <submittedName>
        <fullName evidence="2">SAF domain-containing protein</fullName>
    </submittedName>
</protein>
<evidence type="ECO:0000259" key="1">
    <source>
        <dbReference type="SMART" id="SM00858"/>
    </source>
</evidence>
<dbReference type="Gene3D" id="3.90.1210.10">
    <property type="entry name" value="Antifreeze-like/N-acetylneuraminic acid synthase C-terminal domain"/>
    <property type="match status" value="1"/>
</dbReference>